<keyword evidence="1" id="KW-1015">Disulfide bond</keyword>
<dbReference type="SUPFAM" id="SSF56436">
    <property type="entry name" value="C-type lectin-like"/>
    <property type="match status" value="2"/>
</dbReference>
<proteinExistence type="predicted"/>
<evidence type="ECO:0000259" key="3">
    <source>
        <dbReference type="PROSITE" id="PS50041"/>
    </source>
</evidence>
<dbReference type="InterPro" id="IPR050111">
    <property type="entry name" value="C-type_lectin/snaclec_domain"/>
</dbReference>
<dbReference type="Proteomes" id="UP000762676">
    <property type="component" value="Unassembled WGS sequence"/>
</dbReference>
<dbReference type="AlphaFoldDB" id="A0AAV4HQP2"/>
<organism evidence="4 5">
    <name type="scientific">Elysia marginata</name>
    <dbReference type="NCBI Taxonomy" id="1093978"/>
    <lineage>
        <taxon>Eukaryota</taxon>
        <taxon>Metazoa</taxon>
        <taxon>Spiralia</taxon>
        <taxon>Lophotrochozoa</taxon>
        <taxon>Mollusca</taxon>
        <taxon>Gastropoda</taxon>
        <taxon>Heterobranchia</taxon>
        <taxon>Euthyneura</taxon>
        <taxon>Panpulmonata</taxon>
        <taxon>Sacoglossa</taxon>
        <taxon>Placobranchoidea</taxon>
        <taxon>Plakobranchidae</taxon>
        <taxon>Elysia</taxon>
    </lineage>
</organism>
<protein>
    <submittedName>
        <fullName evidence="4">C-type mannose receptor 2</fullName>
    </submittedName>
</protein>
<evidence type="ECO:0000313" key="4">
    <source>
        <dbReference type="EMBL" id="GFS00015.1"/>
    </source>
</evidence>
<evidence type="ECO:0000256" key="2">
    <source>
        <dbReference type="SAM" id="SignalP"/>
    </source>
</evidence>
<dbReference type="InterPro" id="IPR016186">
    <property type="entry name" value="C-type_lectin-like/link_sf"/>
</dbReference>
<comment type="caution">
    <text evidence="4">The sequence shown here is derived from an EMBL/GenBank/DDBJ whole genome shotgun (WGS) entry which is preliminary data.</text>
</comment>
<dbReference type="Gene3D" id="3.10.100.10">
    <property type="entry name" value="Mannose-Binding Protein A, subunit A"/>
    <property type="match status" value="2"/>
</dbReference>
<name>A0AAV4HQP2_9GAST</name>
<feature type="domain" description="C-type lectin" evidence="3">
    <location>
        <begin position="29"/>
        <end position="153"/>
    </location>
</feature>
<dbReference type="PROSITE" id="PS50041">
    <property type="entry name" value="C_TYPE_LECTIN_2"/>
    <property type="match status" value="2"/>
</dbReference>
<dbReference type="InterPro" id="IPR001304">
    <property type="entry name" value="C-type_lectin-like"/>
</dbReference>
<feature type="domain" description="C-type lectin" evidence="3">
    <location>
        <begin position="173"/>
        <end position="301"/>
    </location>
</feature>
<feature type="chain" id="PRO_5043663227" evidence="2">
    <location>
        <begin position="20"/>
        <end position="304"/>
    </location>
</feature>
<dbReference type="SMART" id="SM00034">
    <property type="entry name" value="CLECT"/>
    <property type="match status" value="2"/>
</dbReference>
<sequence length="304" mass="34550">MISQIFLVVIASFAVSVEEDACPKGWTRYRGHCYSVGQTISDYREAYEECEAQDAYLVEITSAEENTFVKNLIRNSTLNETGAFIGLLGSVYQSQNLAANQYEFGAIWVWEYSFEEVNFTSWADPGVRLDYYESHVCAALSRDRDWAWVAEDCYSYLGRTYVCEKDADVQKCFQGSCYRLLSKSFELFEGYSVCQEVGGFLVEINSQAENDFVKDYLESKFIPRSRFGASLSQNVWLGAINEGGFGRNFNWMSTNETVDFQNWGNDVEVTGAVENCAVLDTTIDYMWSDVSCFTDNAVLCETKM</sequence>
<dbReference type="EMBL" id="BMAT01002140">
    <property type="protein sequence ID" value="GFS00015.1"/>
    <property type="molecule type" value="Genomic_DNA"/>
</dbReference>
<reference evidence="4 5" key="1">
    <citation type="journal article" date="2021" name="Elife">
        <title>Chloroplast acquisition without the gene transfer in kleptoplastic sea slugs, Plakobranchus ocellatus.</title>
        <authorList>
            <person name="Maeda T."/>
            <person name="Takahashi S."/>
            <person name="Yoshida T."/>
            <person name="Shimamura S."/>
            <person name="Takaki Y."/>
            <person name="Nagai Y."/>
            <person name="Toyoda A."/>
            <person name="Suzuki Y."/>
            <person name="Arimoto A."/>
            <person name="Ishii H."/>
            <person name="Satoh N."/>
            <person name="Nishiyama T."/>
            <person name="Hasebe M."/>
            <person name="Maruyama T."/>
            <person name="Minagawa J."/>
            <person name="Obokata J."/>
            <person name="Shigenobu S."/>
        </authorList>
    </citation>
    <scope>NUCLEOTIDE SEQUENCE [LARGE SCALE GENOMIC DNA]</scope>
</reference>
<dbReference type="CDD" id="cd00037">
    <property type="entry name" value="CLECT"/>
    <property type="match status" value="2"/>
</dbReference>
<dbReference type="Pfam" id="PF00059">
    <property type="entry name" value="Lectin_C"/>
    <property type="match status" value="2"/>
</dbReference>
<keyword evidence="2" id="KW-0732">Signal</keyword>
<dbReference type="PROSITE" id="PS00615">
    <property type="entry name" value="C_TYPE_LECTIN_1"/>
    <property type="match status" value="1"/>
</dbReference>
<gene>
    <name evidence="4" type="ORF">ElyMa_001060900</name>
</gene>
<dbReference type="InterPro" id="IPR018378">
    <property type="entry name" value="C-type_lectin_CS"/>
</dbReference>
<evidence type="ECO:0000256" key="1">
    <source>
        <dbReference type="ARBA" id="ARBA00023157"/>
    </source>
</evidence>
<dbReference type="PANTHER" id="PTHR22803">
    <property type="entry name" value="MANNOSE, PHOSPHOLIPASE, LECTIN RECEPTOR RELATED"/>
    <property type="match status" value="1"/>
</dbReference>
<evidence type="ECO:0000313" key="5">
    <source>
        <dbReference type="Proteomes" id="UP000762676"/>
    </source>
</evidence>
<dbReference type="InterPro" id="IPR016187">
    <property type="entry name" value="CTDL_fold"/>
</dbReference>
<keyword evidence="4" id="KW-0675">Receptor</keyword>
<accession>A0AAV4HQP2</accession>
<feature type="signal peptide" evidence="2">
    <location>
        <begin position="1"/>
        <end position="19"/>
    </location>
</feature>
<keyword evidence="5" id="KW-1185">Reference proteome</keyword>